<dbReference type="KEGG" id="vab:WPS_02340"/>
<gene>
    <name evidence="4" type="ORF">WPS_02340</name>
</gene>
<feature type="region of interest" description="Disordered" evidence="1">
    <location>
        <begin position="632"/>
        <end position="710"/>
    </location>
</feature>
<name>A0AAN1XVG0_UNVUL</name>
<organism evidence="4 5">
    <name type="scientific">Vulcanimicrobium alpinum</name>
    <dbReference type="NCBI Taxonomy" id="3016050"/>
    <lineage>
        <taxon>Bacteria</taxon>
        <taxon>Bacillati</taxon>
        <taxon>Vulcanimicrobiota</taxon>
        <taxon>Vulcanimicrobiia</taxon>
        <taxon>Vulcanimicrobiales</taxon>
        <taxon>Vulcanimicrobiaceae</taxon>
        <taxon>Vulcanimicrobium</taxon>
    </lineage>
</organism>
<evidence type="ECO:0000313" key="5">
    <source>
        <dbReference type="Proteomes" id="UP001317532"/>
    </source>
</evidence>
<dbReference type="InterPro" id="IPR046535">
    <property type="entry name" value="DUF6600"/>
</dbReference>
<reference evidence="4 5" key="1">
    <citation type="journal article" date="2022" name="ISME Commun">
        <title>Vulcanimicrobium alpinus gen. nov. sp. nov., the first cultivated representative of the candidate phylum 'Eremiobacterota', is a metabolically versatile aerobic anoxygenic phototroph.</title>
        <authorList>
            <person name="Yabe S."/>
            <person name="Muto K."/>
            <person name="Abe K."/>
            <person name="Yokota A."/>
            <person name="Staudigel H."/>
            <person name="Tebo B.M."/>
        </authorList>
    </citation>
    <scope>NUCLEOTIDE SEQUENCE [LARGE SCALE GENOMIC DNA]</scope>
    <source>
        <strain evidence="4 5">WC8-2</strain>
    </source>
</reference>
<keyword evidence="5" id="KW-1185">Reference proteome</keyword>
<dbReference type="EMBL" id="AP025523">
    <property type="protein sequence ID" value="BDE04958.1"/>
    <property type="molecule type" value="Genomic_DNA"/>
</dbReference>
<evidence type="ECO:0000313" key="4">
    <source>
        <dbReference type="EMBL" id="BDE04958.1"/>
    </source>
</evidence>
<feature type="chain" id="PRO_5042992039" description="FecR protein domain-containing protein" evidence="2">
    <location>
        <begin position="31"/>
        <end position="710"/>
    </location>
</feature>
<dbReference type="Proteomes" id="UP001317532">
    <property type="component" value="Chromosome"/>
</dbReference>
<dbReference type="InterPro" id="IPR006860">
    <property type="entry name" value="FecR"/>
</dbReference>
<feature type="region of interest" description="Disordered" evidence="1">
    <location>
        <begin position="567"/>
        <end position="605"/>
    </location>
</feature>
<feature type="compositionally biased region" description="Polar residues" evidence="1">
    <location>
        <begin position="525"/>
        <end position="537"/>
    </location>
</feature>
<keyword evidence="2" id="KW-0732">Signal</keyword>
<dbReference type="Pfam" id="PF04773">
    <property type="entry name" value="FecR"/>
    <property type="match status" value="1"/>
</dbReference>
<dbReference type="AlphaFoldDB" id="A0AAN1XVG0"/>
<dbReference type="Gene3D" id="2.60.120.1440">
    <property type="match status" value="1"/>
</dbReference>
<dbReference type="PANTHER" id="PTHR38731:SF3">
    <property type="entry name" value="BLL6125 PROTEIN"/>
    <property type="match status" value="1"/>
</dbReference>
<feature type="compositionally biased region" description="Basic and acidic residues" evidence="1">
    <location>
        <begin position="652"/>
        <end position="663"/>
    </location>
</feature>
<proteinExistence type="predicted"/>
<evidence type="ECO:0000256" key="1">
    <source>
        <dbReference type="SAM" id="MobiDB-lite"/>
    </source>
</evidence>
<dbReference type="Pfam" id="PF20245">
    <property type="entry name" value="DUF6600"/>
    <property type="match status" value="1"/>
</dbReference>
<protein>
    <recommendedName>
        <fullName evidence="3">FecR protein domain-containing protein</fullName>
    </recommendedName>
</protein>
<dbReference type="PANTHER" id="PTHR38731">
    <property type="entry name" value="LIPL45-RELATED LIPOPROTEIN-RELATED"/>
    <property type="match status" value="1"/>
</dbReference>
<accession>A0AAN1XVG0</accession>
<feature type="compositionally biased region" description="Low complexity" evidence="1">
    <location>
        <begin position="667"/>
        <end position="704"/>
    </location>
</feature>
<feature type="domain" description="FecR protein" evidence="3">
    <location>
        <begin position="74"/>
        <end position="168"/>
    </location>
</feature>
<evidence type="ECO:0000256" key="2">
    <source>
        <dbReference type="SAM" id="SignalP"/>
    </source>
</evidence>
<sequence>MHSLFGRRTALLAAAVAALLPFALPHPAVADGDASTGVAVARLSLIDGSVAVRRGDSDAPIAAAINAPVLGGDYLSTGDGSRAELQIDGSTLVRLGKNVQMRVTHLDNDNRALQLAQGTIELRLLRGTDGRSDIDTPSVTVRPTSAGSYRVAVSGDGVTFVTVRSGSVAIVTPQGERSLGTGVTLVAQGPSSSPAITEQDAIALDEFDRFNHDRDERYERALADEPYVSRDLAGVDDLNTYGRWVPDATYGELWVPAGVAPGWAPYTQGRWVWEDGFGWTWVGIEPWGWAPYHYGAWYRSPIYGWCWYPPRRNAVAAWRPALVAFFAFGGGSSFGFGYGSGFNLGWVPLAPFEPWHPWWGPHWGGTTIVSNTTVVNNTMNTYYGNAYVNNGEITRFYKNARYGVVTVPGQRFLEGRFDHPRIVQAAQLPAVRVMRGALPVVPTAANLRYTDRPIAPQLAVQDPAVHRTFAGASIPVTRLPFEQQRAAIATATHQRYTQAPATDSWSRFAPPPGSHAGAVRGYDRSGSQTITTTTPASANVPAHAQRVMQSRAPAAGSDPWSRFSAARGEADAHPVPVFDGGSGRTRTYEASGTVRARGAETNAPPVRVHTFETTTAPAAAGTTAAPPVRRGLSASAVETRRTPSYVLPDAGSSRRHETYERSETGSPAVVTRAASAAAPRPAPAAGPAQHPPAAAVHAAVSHAATADHPR</sequence>
<dbReference type="RefSeq" id="WP_317996036.1">
    <property type="nucleotide sequence ID" value="NZ_AP025523.1"/>
</dbReference>
<feature type="region of interest" description="Disordered" evidence="1">
    <location>
        <begin position="500"/>
        <end position="541"/>
    </location>
</feature>
<evidence type="ECO:0000259" key="3">
    <source>
        <dbReference type="Pfam" id="PF04773"/>
    </source>
</evidence>
<feature type="signal peptide" evidence="2">
    <location>
        <begin position="1"/>
        <end position="30"/>
    </location>
</feature>